<dbReference type="Pfam" id="PF17482">
    <property type="entry name" value="Phage_sheath_1C"/>
    <property type="match status" value="1"/>
</dbReference>
<dbReference type="RefSeq" id="WP_102969334.1">
    <property type="nucleotide sequence ID" value="NZ_POSM01000032.1"/>
</dbReference>
<dbReference type="EMBL" id="POSM01000032">
    <property type="protein sequence ID" value="PNH99228.1"/>
    <property type="molecule type" value="Genomic_DNA"/>
</dbReference>
<keyword evidence="5" id="KW-1185">Reference proteome</keyword>
<feature type="domain" description="Tail sheath protein subtilisin-like" evidence="2">
    <location>
        <begin position="227"/>
        <end position="378"/>
    </location>
</feature>
<protein>
    <submittedName>
        <fullName evidence="4">Phage tail protein</fullName>
    </submittedName>
</protein>
<sequence>MPEFLHGSEVIEVNDGVRSITTVKMSVIGIAVQSVFAASATKATLTLGSAAINDDLTFTAAAAGSAGNGINVSIALATEADQQLAVTVKDKAITITLGSDANKNPIGTVTEIVTAYDLVAEATALAAISTTAKEADADIPEPISKQFLSGGSDEPFPLNKPVLVLGNERYAEGLGVNSQAYKYVKQMMEQYGALVVVVRTATSADSAVQKGNIIEAIGKFKDAQSEVQYKPRILIAPGYSHDDGVGKALESAAEKLRGVTYLDMDVAATYTDAMKRRKSYGGRVEIMWPQDVVFDSDLNVNTPMPKSVSAAGLRARIDAQRGVHVSKSNKEIYNTVGTNQTVDWALSDKSCLANILNENRISTTIREGGFRHWGNRNCSIDPKWTFETTRRVADMINDSIELNHLWAVDEPGTTQYMQDVLGGVNAYLRQLKNEGIIPGGKCWLDKDLNTPDLMAQGIYYFDFDFGIYYPAEHLIFRSRLNNGYLEEVIANV</sequence>
<dbReference type="InterPro" id="IPR020287">
    <property type="entry name" value="Tail_sheath_C"/>
</dbReference>
<dbReference type="InterPro" id="IPR035089">
    <property type="entry name" value="Phage_sheath_subtilisin"/>
</dbReference>
<evidence type="ECO:0000313" key="4">
    <source>
        <dbReference type="EMBL" id="PNH99228.1"/>
    </source>
</evidence>
<dbReference type="Pfam" id="PF04984">
    <property type="entry name" value="Phage_sheath_1"/>
    <property type="match status" value="1"/>
</dbReference>
<dbReference type="InterPro" id="IPR052042">
    <property type="entry name" value="Tail_sheath_structural"/>
</dbReference>
<feature type="domain" description="Tail sheath protein C-terminal" evidence="3">
    <location>
        <begin position="381"/>
        <end position="480"/>
    </location>
</feature>
<reference evidence="4 5" key="1">
    <citation type="submission" date="2018-01" db="EMBL/GenBank/DDBJ databases">
        <title>Draft genome sequences of six Vibrio diazotrophicus strains isolated from deep-sea sediments of the Baltic Sea.</title>
        <authorList>
            <person name="Castillo D."/>
            <person name="Vandieken V."/>
            <person name="Chiang O."/>
            <person name="Middelboe M."/>
        </authorList>
    </citation>
    <scope>NUCLEOTIDE SEQUENCE [LARGE SCALE GENOMIC DNA]</scope>
    <source>
        <strain evidence="4 5">65.10M</strain>
    </source>
</reference>
<dbReference type="PANTHER" id="PTHR35861:SF1">
    <property type="entry name" value="PHAGE TAIL SHEATH PROTEIN"/>
    <property type="match status" value="1"/>
</dbReference>
<dbReference type="PANTHER" id="PTHR35861">
    <property type="match status" value="1"/>
</dbReference>
<comment type="similarity">
    <text evidence="1">Belongs to the myoviridae tail sheath protein family.</text>
</comment>
<evidence type="ECO:0000313" key="5">
    <source>
        <dbReference type="Proteomes" id="UP000236547"/>
    </source>
</evidence>
<proteinExistence type="inferred from homology"/>
<accession>A0ABX4W647</accession>
<comment type="caution">
    <text evidence="4">The sequence shown here is derived from an EMBL/GenBank/DDBJ whole genome shotgun (WGS) entry which is preliminary data.</text>
</comment>
<organism evidence="4 5">
    <name type="scientific">Vibrio diazotrophicus</name>
    <dbReference type="NCBI Taxonomy" id="685"/>
    <lineage>
        <taxon>Bacteria</taxon>
        <taxon>Pseudomonadati</taxon>
        <taxon>Pseudomonadota</taxon>
        <taxon>Gammaproteobacteria</taxon>
        <taxon>Vibrionales</taxon>
        <taxon>Vibrionaceae</taxon>
        <taxon>Vibrio</taxon>
    </lineage>
</organism>
<evidence type="ECO:0000259" key="3">
    <source>
        <dbReference type="Pfam" id="PF17482"/>
    </source>
</evidence>
<dbReference type="Proteomes" id="UP000236547">
    <property type="component" value="Unassembled WGS sequence"/>
</dbReference>
<evidence type="ECO:0000256" key="1">
    <source>
        <dbReference type="ARBA" id="ARBA00008005"/>
    </source>
</evidence>
<gene>
    <name evidence="4" type="ORF">C1O25_17910</name>
</gene>
<dbReference type="Gene3D" id="3.40.50.11780">
    <property type="match status" value="1"/>
</dbReference>
<evidence type="ECO:0000259" key="2">
    <source>
        <dbReference type="Pfam" id="PF04984"/>
    </source>
</evidence>
<name>A0ABX4W647_VIBDI</name>